<evidence type="ECO:0000313" key="6">
    <source>
        <dbReference type="Proteomes" id="UP000239485"/>
    </source>
</evidence>
<feature type="compositionally biased region" description="Basic and acidic residues" evidence="3">
    <location>
        <begin position="397"/>
        <end position="410"/>
    </location>
</feature>
<evidence type="ECO:0000313" key="5">
    <source>
        <dbReference type="EMBL" id="PPK93492.1"/>
    </source>
</evidence>
<dbReference type="InterPro" id="IPR029056">
    <property type="entry name" value="Ribokinase-like"/>
</dbReference>
<dbReference type="PANTHER" id="PTHR10584:SF166">
    <property type="entry name" value="RIBOKINASE"/>
    <property type="match status" value="1"/>
</dbReference>
<evidence type="ECO:0000256" key="3">
    <source>
        <dbReference type="SAM" id="MobiDB-lite"/>
    </source>
</evidence>
<evidence type="ECO:0000256" key="2">
    <source>
        <dbReference type="ARBA" id="ARBA00022777"/>
    </source>
</evidence>
<keyword evidence="2 5" id="KW-0418">Kinase</keyword>
<dbReference type="AlphaFoldDB" id="A0A2S6IGZ9"/>
<dbReference type="EMBL" id="PTJD01000010">
    <property type="protein sequence ID" value="PPK93492.1"/>
    <property type="molecule type" value="Genomic_DNA"/>
</dbReference>
<feature type="compositionally biased region" description="Basic residues" evidence="3">
    <location>
        <begin position="269"/>
        <end position="282"/>
    </location>
</feature>
<keyword evidence="6" id="KW-1185">Reference proteome</keyword>
<feature type="domain" description="Carbohydrate kinase PfkB" evidence="4">
    <location>
        <begin position="2"/>
        <end position="244"/>
    </location>
</feature>
<evidence type="ECO:0000256" key="1">
    <source>
        <dbReference type="ARBA" id="ARBA00022679"/>
    </source>
</evidence>
<evidence type="ECO:0000259" key="4">
    <source>
        <dbReference type="Pfam" id="PF00294"/>
    </source>
</evidence>
<sequence>MALLGVVGDDDAGTSVLEQARRDGIDVSAVVRRPGATTLLVDVVETSPAQGGPVGRLLEDVPAAALLTAADVEAAAGALRGARCVLVQLQQPTEAVLAALRLAAEGGGLVVADGAPEDREVRAEVLRSATVLRADAHEAELLLGRELDGPEAVAAAAEELVGAGPRIVALGAGSDGDVVAWRDGDVRSELVPLADVEVADPTGGGDSFVAALAVALLRGRSPREAGRWASSAAACTVTRRGGRPGLSSGAVDGLVARRRGGWDRTRSGVGRRHRRARPRTRRAAGGSPTRRAADHFLLRRWWRVRRSSLRCFFLAMRLRRFLMTEPKGSSLTSTGRTCTGRRALQGRSPRPGGRPRRGGGHGVPGPGYRRPGTAAGAPVQAARRGVGRPGRRSGPPLDRECRQPSGGVDERLAEVLVDRVLGDAEGPADADRG</sequence>
<dbReference type="SUPFAM" id="SSF53613">
    <property type="entry name" value="Ribokinase-like"/>
    <property type="match status" value="1"/>
</dbReference>
<dbReference type="PANTHER" id="PTHR10584">
    <property type="entry name" value="SUGAR KINASE"/>
    <property type="match status" value="1"/>
</dbReference>
<dbReference type="InterPro" id="IPR002173">
    <property type="entry name" value="Carboh/pur_kinase_PfkB_CS"/>
</dbReference>
<dbReference type="PROSITE" id="PS00584">
    <property type="entry name" value="PFKB_KINASES_2"/>
    <property type="match status" value="1"/>
</dbReference>
<proteinExistence type="predicted"/>
<dbReference type="GO" id="GO:0016301">
    <property type="term" value="F:kinase activity"/>
    <property type="evidence" value="ECO:0007669"/>
    <property type="project" value="UniProtKB-KW"/>
</dbReference>
<gene>
    <name evidence="5" type="ORF">CLV92_110120</name>
</gene>
<protein>
    <submittedName>
        <fullName evidence="5">Sugar/nucleoside kinase (Ribokinase family)</fullName>
    </submittedName>
</protein>
<dbReference type="Gene3D" id="3.40.1190.20">
    <property type="match status" value="1"/>
</dbReference>
<accession>A0A2S6IGZ9</accession>
<name>A0A2S6IGZ9_9ACTN</name>
<organism evidence="5 6">
    <name type="scientific">Kineococcus xinjiangensis</name>
    <dbReference type="NCBI Taxonomy" id="512762"/>
    <lineage>
        <taxon>Bacteria</taxon>
        <taxon>Bacillati</taxon>
        <taxon>Actinomycetota</taxon>
        <taxon>Actinomycetes</taxon>
        <taxon>Kineosporiales</taxon>
        <taxon>Kineosporiaceae</taxon>
        <taxon>Kineococcus</taxon>
    </lineage>
</organism>
<dbReference type="InterPro" id="IPR011611">
    <property type="entry name" value="PfkB_dom"/>
</dbReference>
<keyword evidence="1" id="KW-0808">Transferase</keyword>
<dbReference type="Pfam" id="PF00294">
    <property type="entry name" value="PfkB"/>
    <property type="match status" value="1"/>
</dbReference>
<feature type="compositionally biased region" description="Polar residues" evidence="3">
    <location>
        <begin position="327"/>
        <end position="337"/>
    </location>
</feature>
<feature type="region of interest" description="Disordered" evidence="3">
    <location>
        <begin position="327"/>
        <end position="410"/>
    </location>
</feature>
<feature type="region of interest" description="Disordered" evidence="3">
    <location>
        <begin position="262"/>
        <end position="290"/>
    </location>
</feature>
<comment type="caution">
    <text evidence="5">The sequence shown here is derived from an EMBL/GenBank/DDBJ whole genome shotgun (WGS) entry which is preliminary data.</text>
</comment>
<reference evidence="5 6" key="1">
    <citation type="submission" date="2018-02" db="EMBL/GenBank/DDBJ databases">
        <title>Genomic Encyclopedia of Archaeal and Bacterial Type Strains, Phase II (KMG-II): from individual species to whole genera.</title>
        <authorList>
            <person name="Goeker M."/>
        </authorList>
    </citation>
    <scope>NUCLEOTIDE SEQUENCE [LARGE SCALE GENOMIC DNA]</scope>
    <source>
        <strain evidence="5 6">DSM 22857</strain>
    </source>
</reference>
<dbReference type="Proteomes" id="UP000239485">
    <property type="component" value="Unassembled WGS sequence"/>
</dbReference>